<reference evidence="1" key="1">
    <citation type="journal article" date="2014" name="Int. J. Syst. Evol. Microbiol.">
        <title>Complete genome sequence of Corynebacterium casei LMG S-19264T (=DSM 44701T), isolated from a smear-ripened cheese.</title>
        <authorList>
            <consortium name="US DOE Joint Genome Institute (JGI-PGF)"/>
            <person name="Walter F."/>
            <person name="Albersmeier A."/>
            <person name="Kalinowski J."/>
            <person name="Ruckert C."/>
        </authorList>
    </citation>
    <scope>NUCLEOTIDE SEQUENCE</scope>
    <source>
        <strain evidence="1">NBRC 110071</strain>
    </source>
</reference>
<accession>A0AA37SDK0</accession>
<reference evidence="1" key="2">
    <citation type="submission" date="2023-01" db="EMBL/GenBank/DDBJ databases">
        <title>Draft genome sequence of Litoribrevibacter albus strain NBRC 110071.</title>
        <authorList>
            <person name="Sun Q."/>
            <person name="Mori K."/>
        </authorList>
    </citation>
    <scope>NUCLEOTIDE SEQUENCE</scope>
    <source>
        <strain evidence="1">NBRC 110071</strain>
    </source>
</reference>
<dbReference type="Proteomes" id="UP001161389">
    <property type="component" value="Unassembled WGS sequence"/>
</dbReference>
<dbReference type="AlphaFoldDB" id="A0AA37SDK0"/>
<comment type="caution">
    <text evidence="1">The sequence shown here is derived from an EMBL/GenBank/DDBJ whole genome shotgun (WGS) entry which is preliminary data.</text>
</comment>
<name>A0AA37SDK0_9GAMM</name>
<gene>
    <name evidence="1" type="ORF">GCM10007876_34840</name>
</gene>
<organism evidence="1 2">
    <name type="scientific">Litoribrevibacter albus</name>
    <dbReference type="NCBI Taxonomy" id="1473156"/>
    <lineage>
        <taxon>Bacteria</taxon>
        <taxon>Pseudomonadati</taxon>
        <taxon>Pseudomonadota</taxon>
        <taxon>Gammaproteobacteria</taxon>
        <taxon>Oceanospirillales</taxon>
        <taxon>Oceanospirillaceae</taxon>
        <taxon>Litoribrevibacter</taxon>
    </lineage>
</organism>
<dbReference type="EMBL" id="BSNM01000016">
    <property type="protein sequence ID" value="GLQ33005.1"/>
    <property type="molecule type" value="Genomic_DNA"/>
</dbReference>
<evidence type="ECO:0000313" key="1">
    <source>
        <dbReference type="EMBL" id="GLQ33005.1"/>
    </source>
</evidence>
<protein>
    <submittedName>
        <fullName evidence="1">Uncharacterized protein</fullName>
    </submittedName>
</protein>
<proteinExistence type="predicted"/>
<sequence>MEKATVNLIIGKISGQSQFFIQTDNYIFWDATGEGSALEPEFLAKYVRDQGKLSKKISARRLPRALSSLHDLTRQNEMILKVRSITGGIMRGSTNKDRREMPELILPLTSEELTEVYNKLCEELGDLYEKRYRGQSTAY</sequence>
<evidence type="ECO:0000313" key="2">
    <source>
        <dbReference type="Proteomes" id="UP001161389"/>
    </source>
</evidence>
<dbReference type="RefSeq" id="WP_284383206.1">
    <property type="nucleotide sequence ID" value="NZ_BSNM01000016.1"/>
</dbReference>
<keyword evidence="2" id="KW-1185">Reference proteome</keyword>